<keyword evidence="3" id="KW-1185">Reference proteome</keyword>
<dbReference type="AlphaFoldDB" id="A0A9P7KIB3"/>
<reference evidence="2" key="1">
    <citation type="submission" date="2021-02" db="EMBL/GenBank/DDBJ databases">
        <authorList>
            <person name="Nieuwenhuis M."/>
            <person name="Van De Peppel L.J.J."/>
        </authorList>
    </citation>
    <scope>NUCLEOTIDE SEQUENCE</scope>
    <source>
        <strain evidence="2">D49</strain>
    </source>
</reference>
<organism evidence="2 3">
    <name type="scientific">Sphagnurus paluster</name>
    <dbReference type="NCBI Taxonomy" id="117069"/>
    <lineage>
        <taxon>Eukaryota</taxon>
        <taxon>Fungi</taxon>
        <taxon>Dikarya</taxon>
        <taxon>Basidiomycota</taxon>
        <taxon>Agaricomycotina</taxon>
        <taxon>Agaricomycetes</taxon>
        <taxon>Agaricomycetidae</taxon>
        <taxon>Agaricales</taxon>
        <taxon>Tricholomatineae</taxon>
        <taxon>Lyophyllaceae</taxon>
        <taxon>Sphagnurus</taxon>
    </lineage>
</organism>
<name>A0A9P7KIB3_9AGAR</name>
<comment type="caution">
    <text evidence="2">The sequence shown here is derived from an EMBL/GenBank/DDBJ whole genome shotgun (WGS) entry which is preliminary data.</text>
</comment>
<gene>
    <name evidence="2" type="ORF">H0H81_011611</name>
</gene>
<evidence type="ECO:0000256" key="1">
    <source>
        <dbReference type="SAM" id="MobiDB-lite"/>
    </source>
</evidence>
<evidence type="ECO:0000313" key="2">
    <source>
        <dbReference type="EMBL" id="KAG5653651.1"/>
    </source>
</evidence>
<reference evidence="2" key="2">
    <citation type="submission" date="2021-10" db="EMBL/GenBank/DDBJ databases">
        <title>Phylogenomics reveals ancestral predisposition of the termite-cultivated fungus Termitomyces towards a domesticated lifestyle.</title>
        <authorList>
            <person name="Auxier B."/>
            <person name="Grum-Grzhimaylo A."/>
            <person name="Cardenas M.E."/>
            <person name="Lodge J.D."/>
            <person name="Laessoe T."/>
            <person name="Pedersen O."/>
            <person name="Smith M.E."/>
            <person name="Kuyper T.W."/>
            <person name="Franco-Molano E.A."/>
            <person name="Baroni T.J."/>
            <person name="Aanen D.K."/>
        </authorList>
    </citation>
    <scope>NUCLEOTIDE SEQUENCE</scope>
    <source>
        <strain evidence="2">D49</strain>
    </source>
</reference>
<dbReference type="Proteomes" id="UP000717328">
    <property type="component" value="Unassembled WGS sequence"/>
</dbReference>
<sequence>MGVHMFSHITCRLILRSSTPRHSLPIPTPHSPILLSGPAPAHNHRVHWWTQDTHAIVGVFSSPIKPCTEELPVEQTPVQEAPLPVITCVLPPPPAPSASIPTTLRTAPSIPSLAIPSIILSDGPSPPGFSLETGISTLGDYSGVLSCSTIADSEDGDEDLASLHSVESDFSGSSASNPSSYSDSEDKEEEEAMRAAMRKAAARQELEHAAMAAVRKARAVPEVEVIVPRDASIKFGKGRALRRTPTITAMAGEAILMRRCGATKYAYEHAFRARRNTKYTATKRSEDARWVSFTLTMIEEVVEAGDC</sequence>
<proteinExistence type="predicted"/>
<dbReference type="EMBL" id="JABCKI010000040">
    <property type="protein sequence ID" value="KAG5653651.1"/>
    <property type="molecule type" value="Genomic_DNA"/>
</dbReference>
<accession>A0A9P7KIB3</accession>
<evidence type="ECO:0000313" key="3">
    <source>
        <dbReference type="Proteomes" id="UP000717328"/>
    </source>
</evidence>
<protein>
    <submittedName>
        <fullName evidence="2">Uncharacterized protein</fullName>
    </submittedName>
</protein>
<feature type="compositionally biased region" description="Low complexity" evidence="1">
    <location>
        <begin position="168"/>
        <end position="182"/>
    </location>
</feature>
<feature type="region of interest" description="Disordered" evidence="1">
    <location>
        <begin position="165"/>
        <end position="194"/>
    </location>
</feature>